<sequence>MTTTYAWGPFALAMPGDFKNLGHTYYMNSTIQVIRVIPPLHLALNKASTTPAGHSRSLQQLSHTTEPLVPDSFLTAPRQAYPQFGEMAVGYLGGSHSKTWKKPTARSSTPCMKSLTRMIQARCTFGQWMAGEFQWEKNFEVDPSATSSRSHHHLRSS</sequence>
<dbReference type="STRING" id="47427.A0A2H3E7X2"/>
<evidence type="ECO:0000313" key="1">
    <source>
        <dbReference type="EMBL" id="PBK99812.1"/>
    </source>
</evidence>
<gene>
    <name evidence="1" type="ORF">ARMGADRAFT_518676</name>
</gene>
<keyword evidence="2" id="KW-1185">Reference proteome</keyword>
<dbReference type="SUPFAM" id="SSF54001">
    <property type="entry name" value="Cysteine proteinases"/>
    <property type="match status" value="1"/>
</dbReference>
<evidence type="ECO:0000313" key="2">
    <source>
        <dbReference type="Proteomes" id="UP000217790"/>
    </source>
</evidence>
<dbReference type="OrthoDB" id="10460947at2759"/>
<accession>A0A2H3E7X2</accession>
<dbReference type="AlphaFoldDB" id="A0A2H3E7X2"/>
<reference evidence="2" key="1">
    <citation type="journal article" date="2017" name="Nat. Ecol. Evol.">
        <title>Genome expansion and lineage-specific genetic innovations in the forest pathogenic fungi Armillaria.</title>
        <authorList>
            <person name="Sipos G."/>
            <person name="Prasanna A.N."/>
            <person name="Walter M.C."/>
            <person name="O'Connor E."/>
            <person name="Balint B."/>
            <person name="Krizsan K."/>
            <person name="Kiss B."/>
            <person name="Hess J."/>
            <person name="Varga T."/>
            <person name="Slot J."/>
            <person name="Riley R."/>
            <person name="Boka B."/>
            <person name="Rigling D."/>
            <person name="Barry K."/>
            <person name="Lee J."/>
            <person name="Mihaltcheva S."/>
            <person name="LaButti K."/>
            <person name="Lipzen A."/>
            <person name="Waldron R."/>
            <person name="Moloney N.M."/>
            <person name="Sperisen C."/>
            <person name="Kredics L."/>
            <person name="Vagvoelgyi C."/>
            <person name="Patrignani A."/>
            <person name="Fitzpatrick D."/>
            <person name="Nagy I."/>
            <person name="Doyle S."/>
            <person name="Anderson J.B."/>
            <person name="Grigoriev I.V."/>
            <person name="Gueldener U."/>
            <person name="Muensterkoetter M."/>
            <person name="Nagy L.G."/>
        </authorList>
    </citation>
    <scope>NUCLEOTIDE SEQUENCE [LARGE SCALE GENOMIC DNA]</scope>
    <source>
        <strain evidence="2">Ar21-2</strain>
    </source>
</reference>
<dbReference type="Gene3D" id="3.90.70.10">
    <property type="entry name" value="Cysteine proteinases"/>
    <property type="match status" value="1"/>
</dbReference>
<proteinExistence type="predicted"/>
<name>A0A2H3E7X2_ARMGA</name>
<dbReference type="InterPro" id="IPR038765">
    <property type="entry name" value="Papain-like_cys_pep_sf"/>
</dbReference>
<dbReference type="EMBL" id="KZ293647">
    <property type="protein sequence ID" value="PBK99812.1"/>
    <property type="molecule type" value="Genomic_DNA"/>
</dbReference>
<protein>
    <submittedName>
        <fullName evidence="1">Uncharacterized protein</fullName>
    </submittedName>
</protein>
<dbReference type="InParanoid" id="A0A2H3E7X2"/>
<dbReference type="Proteomes" id="UP000217790">
    <property type="component" value="Unassembled WGS sequence"/>
</dbReference>
<organism evidence="1 2">
    <name type="scientific">Armillaria gallica</name>
    <name type="common">Bulbous honey fungus</name>
    <name type="synonym">Armillaria bulbosa</name>
    <dbReference type="NCBI Taxonomy" id="47427"/>
    <lineage>
        <taxon>Eukaryota</taxon>
        <taxon>Fungi</taxon>
        <taxon>Dikarya</taxon>
        <taxon>Basidiomycota</taxon>
        <taxon>Agaricomycotina</taxon>
        <taxon>Agaricomycetes</taxon>
        <taxon>Agaricomycetidae</taxon>
        <taxon>Agaricales</taxon>
        <taxon>Marasmiineae</taxon>
        <taxon>Physalacriaceae</taxon>
        <taxon>Armillaria</taxon>
    </lineage>
</organism>